<keyword evidence="2" id="KW-1185">Reference proteome</keyword>
<evidence type="ECO:0000313" key="2">
    <source>
        <dbReference type="Proteomes" id="UP000196521"/>
    </source>
</evidence>
<dbReference type="AlphaFoldDB" id="A0A6J7ZK83"/>
<evidence type="ECO:0000313" key="1">
    <source>
        <dbReference type="EMBL" id="CAC5342841.1"/>
    </source>
</evidence>
<dbReference type="EMBL" id="LR812490">
    <property type="protein sequence ID" value="CAC5342841.1"/>
    <property type="molecule type" value="Genomic_DNA"/>
</dbReference>
<protein>
    <submittedName>
        <fullName evidence="1">Uncharacterized protein</fullName>
    </submittedName>
</protein>
<comment type="caution">
    <text evidence="1">The sequence shown here is derived from an EMBL/GenBank/DDBJ whole genome shotgun (WGS) entry which is preliminary data.</text>
</comment>
<accession>A0A6J7ZK83</accession>
<proteinExistence type="predicted"/>
<reference evidence="1" key="1">
    <citation type="submission" date="2020-05" db="EMBL/GenBank/DDBJ databases">
        <authorList>
            <consortium name="Genoscope - CEA"/>
            <person name="William W."/>
        </authorList>
    </citation>
    <scope>NUCLEOTIDE SEQUENCE [LARGE SCALE GENOMIC DNA]</scope>
    <source>
        <strain evidence="1">PCC 7821</strain>
    </source>
</reference>
<sequence length="42" mass="4985">MIRIICHELESWFLGDLETDNKSKSFKVFIQGIQNIIINLNY</sequence>
<dbReference type="Proteomes" id="UP000196521">
    <property type="component" value="Chromosome"/>
</dbReference>
<gene>
    <name evidence="1" type="ORF">PLAN_30115</name>
</gene>
<organism evidence="1 2">
    <name type="scientific">Planktothrix rubescens CCAP 1459/22</name>
    <dbReference type="NCBI Taxonomy" id="329571"/>
    <lineage>
        <taxon>Bacteria</taxon>
        <taxon>Bacillati</taxon>
        <taxon>Cyanobacteriota</taxon>
        <taxon>Cyanophyceae</taxon>
        <taxon>Oscillatoriophycideae</taxon>
        <taxon>Oscillatoriales</taxon>
        <taxon>Microcoleaceae</taxon>
        <taxon>Planktothrix</taxon>
    </lineage>
</organism>
<dbReference type="EMBL" id="CZCZ02000013">
    <property type="protein sequence ID" value="CAC5342841.1"/>
    <property type="molecule type" value="Genomic_DNA"/>
</dbReference>
<name>A0A6J7ZK83_PLARU</name>